<evidence type="ECO:0000313" key="14">
    <source>
        <dbReference type="Proteomes" id="UP000178647"/>
    </source>
</evidence>
<dbReference type="Pfam" id="PF03717">
    <property type="entry name" value="PBP_dimer"/>
    <property type="match status" value="1"/>
</dbReference>
<comment type="subcellular location">
    <subcellularLocation>
        <location evidence="2">Cell membrane</location>
    </subcellularLocation>
    <subcellularLocation>
        <location evidence="1">Membrane</location>
        <topology evidence="1">Single-pass membrane protein</topology>
    </subcellularLocation>
</comment>
<evidence type="ECO:0000256" key="4">
    <source>
        <dbReference type="ARBA" id="ARBA00022692"/>
    </source>
</evidence>
<dbReference type="Gene3D" id="3.90.1310.10">
    <property type="entry name" value="Penicillin-binding protein 2a (Domain 2)"/>
    <property type="match status" value="1"/>
</dbReference>
<organism evidence="13 14">
    <name type="scientific">Candidatus Nealsonbacteria bacterium RIFCSPLOWO2_01_FULL_43_32</name>
    <dbReference type="NCBI Taxonomy" id="1801672"/>
    <lineage>
        <taxon>Bacteria</taxon>
        <taxon>Candidatus Nealsoniibacteriota</taxon>
    </lineage>
</organism>
<reference evidence="13 14" key="1">
    <citation type="journal article" date="2016" name="Nat. Commun.">
        <title>Thousands of microbial genomes shed light on interconnected biogeochemical processes in an aquifer system.</title>
        <authorList>
            <person name="Anantharaman K."/>
            <person name="Brown C.T."/>
            <person name="Hug L.A."/>
            <person name="Sharon I."/>
            <person name="Castelle C.J."/>
            <person name="Probst A.J."/>
            <person name="Thomas B.C."/>
            <person name="Singh A."/>
            <person name="Wilkins M.J."/>
            <person name="Karaoz U."/>
            <person name="Brodie E.L."/>
            <person name="Williams K.H."/>
            <person name="Hubbard S.S."/>
            <person name="Banfield J.F."/>
        </authorList>
    </citation>
    <scope>NUCLEOTIDE SEQUENCE [LARGE SCALE GENOMIC DNA]</scope>
</reference>
<evidence type="ECO:0000259" key="12">
    <source>
        <dbReference type="Pfam" id="PF03717"/>
    </source>
</evidence>
<feature type="transmembrane region" description="Helical" evidence="10">
    <location>
        <begin position="51"/>
        <end position="68"/>
    </location>
</feature>
<keyword evidence="4 10" id="KW-0812">Transmembrane</keyword>
<dbReference type="GO" id="GO:0005886">
    <property type="term" value="C:plasma membrane"/>
    <property type="evidence" value="ECO:0007669"/>
    <property type="project" value="UniProtKB-SubCell"/>
</dbReference>
<dbReference type="GO" id="GO:0008360">
    <property type="term" value="P:regulation of cell shape"/>
    <property type="evidence" value="ECO:0007669"/>
    <property type="project" value="UniProtKB-KW"/>
</dbReference>
<accession>A0A1G2EFD9</accession>
<dbReference type="PANTHER" id="PTHR30627:SF2">
    <property type="entry name" value="PEPTIDOGLYCAN D,D-TRANSPEPTIDASE MRDA"/>
    <property type="match status" value="1"/>
</dbReference>
<gene>
    <name evidence="13" type="ORF">A2896_01980</name>
</gene>
<dbReference type="InterPro" id="IPR005311">
    <property type="entry name" value="PBP_dimer"/>
</dbReference>
<dbReference type="Proteomes" id="UP000178647">
    <property type="component" value="Unassembled WGS sequence"/>
</dbReference>
<proteinExistence type="predicted"/>
<dbReference type="GO" id="GO:0071555">
    <property type="term" value="P:cell wall organization"/>
    <property type="evidence" value="ECO:0007669"/>
    <property type="project" value="UniProtKB-KW"/>
</dbReference>
<keyword evidence="6" id="KW-0573">Peptidoglycan synthesis</keyword>
<evidence type="ECO:0000256" key="10">
    <source>
        <dbReference type="SAM" id="Phobius"/>
    </source>
</evidence>
<evidence type="ECO:0000256" key="7">
    <source>
        <dbReference type="ARBA" id="ARBA00022989"/>
    </source>
</evidence>
<comment type="caution">
    <text evidence="13">The sequence shown here is derived from an EMBL/GenBank/DDBJ whole genome shotgun (WGS) entry which is preliminary data.</text>
</comment>
<keyword evidence="5" id="KW-0133">Cell shape</keyword>
<evidence type="ECO:0008006" key="15">
    <source>
        <dbReference type="Google" id="ProtNLM"/>
    </source>
</evidence>
<feature type="domain" description="Penicillin-binding protein dimerisation" evidence="12">
    <location>
        <begin position="125"/>
        <end position="208"/>
    </location>
</feature>
<dbReference type="InterPro" id="IPR001460">
    <property type="entry name" value="PCN-bd_Tpept"/>
</dbReference>
<dbReference type="AlphaFoldDB" id="A0A1G2EFD9"/>
<dbReference type="Gene3D" id="3.40.710.10">
    <property type="entry name" value="DD-peptidase/beta-lactamase superfamily"/>
    <property type="match status" value="1"/>
</dbReference>
<name>A0A1G2EFD9_9BACT</name>
<evidence type="ECO:0000259" key="11">
    <source>
        <dbReference type="Pfam" id="PF00905"/>
    </source>
</evidence>
<dbReference type="GO" id="GO:0009252">
    <property type="term" value="P:peptidoglycan biosynthetic process"/>
    <property type="evidence" value="ECO:0007669"/>
    <property type="project" value="UniProtKB-KW"/>
</dbReference>
<dbReference type="SUPFAM" id="SSF56601">
    <property type="entry name" value="beta-lactamase/transpeptidase-like"/>
    <property type="match status" value="1"/>
</dbReference>
<dbReference type="InterPro" id="IPR050515">
    <property type="entry name" value="Beta-lactam/transpept"/>
</dbReference>
<feature type="domain" description="Penicillin-binding protein transpeptidase" evidence="11">
    <location>
        <begin position="248"/>
        <end position="575"/>
    </location>
</feature>
<evidence type="ECO:0000256" key="6">
    <source>
        <dbReference type="ARBA" id="ARBA00022984"/>
    </source>
</evidence>
<evidence type="ECO:0000256" key="1">
    <source>
        <dbReference type="ARBA" id="ARBA00004167"/>
    </source>
</evidence>
<dbReference type="GO" id="GO:0071972">
    <property type="term" value="F:peptidoglycan L,D-transpeptidase activity"/>
    <property type="evidence" value="ECO:0007669"/>
    <property type="project" value="TreeGrafter"/>
</dbReference>
<keyword evidence="3" id="KW-1003">Cell membrane</keyword>
<evidence type="ECO:0000256" key="5">
    <source>
        <dbReference type="ARBA" id="ARBA00022960"/>
    </source>
</evidence>
<evidence type="ECO:0000256" key="9">
    <source>
        <dbReference type="ARBA" id="ARBA00023316"/>
    </source>
</evidence>
<evidence type="ECO:0000256" key="2">
    <source>
        <dbReference type="ARBA" id="ARBA00004236"/>
    </source>
</evidence>
<dbReference type="STRING" id="1801672.A2896_01980"/>
<dbReference type="PANTHER" id="PTHR30627">
    <property type="entry name" value="PEPTIDOGLYCAN D,D-TRANSPEPTIDASE"/>
    <property type="match status" value="1"/>
</dbReference>
<keyword evidence="7 10" id="KW-1133">Transmembrane helix</keyword>
<keyword evidence="8 10" id="KW-0472">Membrane</keyword>
<sequence>MFGPRLSKFRIKKFEQELEPQEIFLDSLAQKKEREFGISEKKLEIPLSQKILRGFWFGFLILVLLLFAKTAQLQILEHETFIQRSEENRFAIRLIQAQRGVIYDQDLNQLVFNKPEFDFVCDGQVVSENLNHQDLIFYEVKINEYEGCVIENNTAREYLGGSVFSQVIGYQRKTGGKTGLEDYYDDILKAQPGEVQVSRDVYGNPLAKEIISQPAPGQSLVLYLDAGLQEKVSQALEKTVQSVGAKGGAAVALDPKTGGVLALASLPSFNNNLFSQGITQEEWNALEKDPRTPLFNRAISGVGYPSGSTIKPLIGLAALEEGVLSPETRIDSPLEICVQNPWYPDRKDCYADWKYHGLSDLKRALAESVNTFFYQIGGGYENLKGLGATKIKEWLQIFNWGSKTGIDLPREGAGILPDLANDWRLGDTYHLSIGQGPFAITPLQVATAYVALANGGTVFQPQVVKKIINSDKNTVQEIAPKIIKVIPAEADNTAVVREGMRQGVTSPQGSSYMLNFLPVSAAAKTGTAQTGKEEVYHNWVAAFAPYDDPEIVLVILIENVTGVQAAALPVAQEVLNWYFNPK</sequence>
<protein>
    <recommendedName>
        <fullName evidence="15">Penicillin-binding protein 2</fullName>
    </recommendedName>
</protein>
<evidence type="ECO:0000256" key="8">
    <source>
        <dbReference type="ARBA" id="ARBA00023136"/>
    </source>
</evidence>
<dbReference type="EMBL" id="MHMH01000009">
    <property type="protein sequence ID" value="OGZ24505.1"/>
    <property type="molecule type" value="Genomic_DNA"/>
</dbReference>
<dbReference type="SUPFAM" id="SSF56519">
    <property type="entry name" value="Penicillin binding protein dimerisation domain"/>
    <property type="match status" value="1"/>
</dbReference>
<evidence type="ECO:0000313" key="13">
    <source>
        <dbReference type="EMBL" id="OGZ24505.1"/>
    </source>
</evidence>
<dbReference type="GO" id="GO:0008658">
    <property type="term" value="F:penicillin binding"/>
    <property type="evidence" value="ECO:0007669"/>
    <property type="project" value="InterPro"/>
</dbReference>
<dbReference type="InterPro" id="IPR036138">
    <property type="entry name" value="PBP_dimer_sf"/>
</dbReference>
<dbReference type="Pfam" id="PF00905">
    <property type="entry name" value="Transpeptidase"/>
    <property type="match status" value="1"/>
</dbReference>
<dbReference type="InterPro" id="IPR012338">
    <property type="entry name" value="Beta-lactam/transpept-like"/>
</dbReference>
<keyword evidence="9" id="KW-0961">Cell wall biogenesis/degradation</keyword>
<evidence type="ECO:0000256" key="3">
    <source>
        <dbReference type="ARBA" id="ARBA00022475"/>
    </source>
</evidence>